<dbReference type="InterPro" id="IPR016159">
    <property type="entry name" value="Cullin_repeat-like_dom_sf"/>
</dbReference>
<dbReference type="SUPFAM" id="SSF75632">
    <property type="entry name" value="Cullin homology domain"/>
    <property type="match status" value="1"/>
</dbReference>
<keyword evidence="8" id="KW-1185">Reference proteome</keyword>
<dbReference type="SUPFAM" id="SSF46785">
    <property type="entry name" value="Winged helix' DNA-binding domain"/>
    <property type="match status" value="1"/>
</dbReference>
<proteinExistence type="inferred from homology"/>
<keyword evidence="2" id="KW-1017">Isopeptide bond</keyword>
<dbReference type="GO" id="GO:0031625">
    <property type="term" value="F:ubiquitin protein ligase binding"/>
    <property type="evidence" value="ECO:0007669"/>
    <property type="project" value="InterPro"/>
</dbReference>
<dbReference type="SUPFAM" id="SSF74788">
    <property type="entry name" value="Cullin repeat-like"/>
    <property type="match status" value="1"/>
</dbReference>
<evidence type="ECO:0000313" key="7">
    <source>
        <dbReference type="EMBL" id="KNE57824.1"/>
    </source>
</evidence>
<dbReference type="FunFam" id="1.10.10.10:FF:000014">
    <property type="entry name" value="Cullin 1"/>
    <property type="match status" value="1"/>
</dbReference>
<dbReference type="VEuPathDB" id="FungiDB:AMAG_04672"/>
<dbReference type="InterPro" id="IPR016158">
    <property type="entry name" value="Cullin_homology"/>
</dbReference>
<accession>A0A0L0S630</accession>
<keyword evidence="3" id="KW-0832">Ubl conjugation</keyword>
<dbReference type="InterPro" id="IPR036390">
    <property type="entry name" value="WH_DNA-bd_sf"/>
</dbReference>
<evidence type="ECO:0000313" key="8">
    <source>
        <dbReference type="Proteomes" id="UP000054350"/>
    </source>
</evidence>
<organism evidence="7 8">
    <name type="scientific">Allomyces macrogynus (strain ATCC 38327)</name>
    <name type="common">Allomyces javanicus var. macrogynus</name>
    <dbReference type="NCBI Taxonomy" id="578462"/>
    <lineage>
        <taxon>Eukaryota</taxon>
        <taxon>Fungi</taxon>
        <taxon>Fungi incertae sedis</taxon>
        <taxon>Blastocladiomycota</taxon>
        <taxon>Blastocladiomycetes</taxon>
        <taxon>Blastocladiales</taxon>
        <taxon>Blastocladiaceae</taxon>
        <taxon>Allomyces</taxon>
    </lineage>
</organism>
<evidence type="ECO:0000256" key="2">
    <source>
        <dbReference type="ARBA" id="ARBA00022499"/>
    </source>
</evidence>
<dbReference type="InterPro" id="IPR036388">
    <property type="entry name" value="WH-like_DNA-bd_sf"/>
</dbReference>
<dbReference type="InterPro" id="IPR019559">
    <property type="entry name" value="Cullin_neddylation_domain"/>
</dbReference>
<dbReference type="eggNOG" id="KOG2167">
    <property type="taxonomic scope" value="Eukaryota"/>
</dbReference>
<name>A0A0L0S630_ALLM3</name>
<dbReference type="SMART" id="SM00182">
    <property type="entry name" value="CULLIN"/>
    <property type="match status" value="1"/>
</dbReference>
<dbReference type="Gene3D" id="3.30.230.130">
    <property type="entry name" value="Cullin, Chain C, Domain 2"/>
    <property type="match status" value="1"/>
</dbReference>
<dbReference type="PANTHER" id="PTHR11932">
    <property type="entry name" value="CULLIN"/>
    <property type="match status" value="1"/>
</dbReference>
<dbReference type="STRING" id="578462.A0A0L0S630"/>
<dbReference type="OrthoDB" id="27073at2759"/>
<dbReference type="SMART" id="SM00884">
    <property type="entry name" value="Cullin_Nedd8"/>
    <property type="match status" value="1"/>
</dbReference>
<protein>
    <recommendedName>
        <fullName evidence="6">Cullin family profile domain-containing protein</fullName>
    </recommendedName>
</protein>
<reference evidence="8" key="2">
    <citation type="submission" date="2009-11" db="EMBL/GenBank/DDBJ databases">
        <title>The Genome Sequence of Allomyces macrogynus strain ATCC 38327.</title>
        <authorList>
            <consortium name="The Broad Institute Genome Sequencing Platform"/>
            <person name="Russ C."/>
            <person name="Cuomo C."/>
            <person name="Shea T."/>
            <person name="Young S.K."/>
            <person name="Zeng Q."/>
            <person name="Koehrsen M."/>
            <person name="Haas B."/>
            <person name="Borodovsky M."/>
            <person name="Guigo R."/>
            <person name="Alvarado L."/>
            <person name="Berlin A."/>
            <person name="Borenstein D."/>
            <person name="Chen Z."/>
            <person name="Engels R."/>
            <person name="Freedman E."/>
            <person name="Gellesch M."/>
            <person name="Goldberg J."/>
            <person name="Griggs A."/>
            <person name="Gujja S."/>
            <person name="Heiman D."/>
            <person name="Hepburn T."/>
            <person name="Howarth C."/>
            <person name="Jen D."/>
            <person name="Larson L."/>
            <person name="Lewis B."/>
            <person name="Mehta T."/>
            <person name="Park D."/>
            <person name="Pearson M."/>
            <person name="Roberts A."/>
            <person name="Saif S."/>
            <person name="Shenoy N."/>
            <person name="Sisk P."/>
            <person name="Stolte C."/>
            <person name="Sykes S."/>
            <person name="Walk T."/>
            <person name="White J."/>
            <person name="Yandava C."/>
            <person name="Burger G."/>
            <person name="Gray M.W."/>
            <person name="Holland P.W.H."/>
            <person name="King N."/>
            <person name="Lang F.B.F."/>
            <person name="Roger A.J."/>
            <person name="Ruiz-Trillo I."/>
            <person name="Lander E."/>
            <person name="Nusbaum C."/>
        </authorList>
    </citation>
    <scope>NUCLEOTIDE SEQUENCE [LARGE SCALE GENOMIC DNA]</scope>
    <source>
        <strain evidence="8">ATCC 38327</strain>
    </source>
</reference>
<dbReference type="InterPro" id="IPR059120">
    <property type="entry name" value="Cullin-like_AB"/>
</dbReference>
<dbReference type="FunFam" id="1.20.1310.10:FF:000002">
    <property type="entry name" value="cullin-3 isoform X1"/>
    <property type="match status" value="1"/>
</dbReference>
<comment type="similarity">
    <text evidence="1 4 5">Belongs to the cullin family.</text>
</comment>
<dbReference type="Pfam" id="PF26557">
    <property type="entry name" value="Cullin_AB"/>
    <property type="match status" value="1"/>
</dbReference>
<dbReference type="InterPro" id="IPR001373">
    <property type="entry name" value="Cullin_N"/>
</dbReference>
<dbReference type="Pfam" id="PF00888">
    <property type="entry name" value="Cullin"/>
    <property type="match status" value="1"/>
</dbReference>
<dbReference type="AlphaFoldDB" id="A0A0L0S630"/>
<dbReference type="PROSITE" id="PS50069">
    <property type="entry name" value="CULLIN_2"/>
    <property type="match status" value="1"/>
</dbReference>
<dbReference type="EMBL" id="GG745332">
    <property type="protein sequence ID" value="KNE57824.1"/>
    <property type="molecule type" value="Genomic_DNA"/>
</dbReference>
<sequence length="786" mass="87016">MTAAASRPALGSKHFAKKLVIRDLNIKPTLPPDFEATTWSKLAAAITAIFARQPVADSLEELYKACEALCKHHFAANVYARVAAAITDQVRACFTYLAAVPDDDFLAPLVRSWTDFTDALLLVRAVFMYLDRTYALPRHERPLYDLGLHLFAEHVILAHQYQLRDRALAAVDRALAFARDLEAVPSSETKSQLAGTAALFRALHLDAPVLSPHVVREARQTLARAASTELAVQMSDPVAYLDWIDAVLDREKGLAETMALAGAADVDAAVRNVVIAQHADVLLAGVPAWLLDGDAAALARVMDRFTSVCLLAPLVDQVGAWIAEQGCTIVEREAAKARGAAVPAIAGRQAAWHNPTGTVPMIEALLVFKQHVDVLVVSAFRSHADVQNAVKTALHKAMNVVKNKPAECMAKYVDEQLRSRRTVDEARLEQTLDQVLHLFRHVDAKDTFEAFYKQLLAKRLLLGRVTSMDAEKSMVARLRAERGVQSTEALDKMFADVELSDQLAKAFKDSRFATQMPGGYDLSVIVCQSSAWPTLTTTVSALHGKSNGNGHDDDKAAPKPIGRLPEFMARGVDLFSQFYATQYSGRQLAWQHDMDQVTLKSSFGKELDVALVQALVLLEFADMDAPPLSFTELHARTGIELAELKRTLQSLACGKIRVLKKSPPPARESGGEIAETDTFTPVAKLDQVKKYRFRIPQIIPREVQQQDDEHTHEQVAEDRSLALQAAIVRVMKARKVLPYQALLNEVISQCKFPVEASKFKLQIEDLTEREFLERDKDQHNVYRYVA</sequence>
<evidence type="ECO:0000259" key="6">
    <source>
        <dbReference type="PROSITE" id="PS50069"/>
    </source>
</evidence>
<dbReference type="Proteomes" id="UP000054350">
    <property type="component" value="Unassembled WGS sequence"/>
</dbReference>
<dbReference type="InterPro" id="IPR036317">
    <property type="entry name" value="Cullin_homology_sf"/>
</dbReference>
<evidence type="ECO:0000256" key="5">
    <source>
        <dbReference type="RuleBase" id="RU003829"/>
    </source>
</evidence>
<reference evidence="7 8" key="1">
    <citation type="submission" date="2009-11" db="EMBL/GenBank/DDBJ databases">
        <title>Annotation of Allomyces macrogynus ATCC 38327.</title>
        <authorList>
            <consortium name="The Broad Institute Genome Sequencing Platform"/>
            <person name="Russ C."/>
            <person name="Cuomo C."/>
            <person name="Burger G."/>
            <person name="Gray M.W."/>
            <person name="Holland P.W.H."/>
            <person name="King N."/>
            <person name="Lang F.B.F."/>
            <person name="Roger A.J."/>
            <person name="Ruiz-Trillo I."/>
            <person name="Young S.K."/>
            <person name="Zeng Q."/>
            <person name="Gargeya S."/>
            <person name="Fitzgerald M."/>
            <person name="Haas B."/>
            <person name="Abouelleil A."/>
            <person name="Alvarado L."/>
            <person name="Arachchi H.M."/>
            <person name="Berlin A."/>
            <person name="Chapman S.B."/>
            <person name="Gearin G."/>
            <person name="Goldberg J."/>
            <person name="Griggs A."/>
            <person name="Gujja S."/>
            <person name="Hansen M."/>
            <person name="Heiman D."/>
            <person name="Howarth C."/>
            <person name="Larimer J."/>
            <person name="Lui A."/>
            <person name="MacDonald P.J.P."/>
            <person name="McCowen C."/>
            <person name="Montmayeur A."/>
            <person name="Murphy C."/>
            <person name="Neiman D."/>
            <person name="Pearson M."/>
            <person name="Priest M."/>
            <person name="Roberts A."/>
            <person name="Saif S."/>
            <person name="Shea T."/>
            <person name="Sisk P."/>
            <person name="Stolte C."/>
            <person name="Sykes S."/>
            <person name="Wortman J."/>
            <person name="Nusbaum C."/>
            <person name="Birren B."/>
        </authorList>
    </citation>
    <scope>NUCLEOTIDE SEQUENCE [LARGE SCALE GENOMIC DNA]</scope>
    <source>
        <strain evidence="7 8">ATCC 38327</strain>
    </source>
</reference>
<dbReference type="OMA" id="WIDYINI"/>
<dbReference type="Pfam" id="PF10557">
    <property type="entry name" value="Cullin_Nedd8"/>
    <property type="match status" value="1"/>
</dbReference>
<evidence type="ECO:0000256" key="3">
    <source>
        <dbReference type="ARBA" id="ARBA00022843"/>
    </source>
</evidence>
<dbReference type="Gene3D" id="1.10.10.10">
    <property type="entry name" value="Winged helix-like DNA-binding domain superfamily/Winged helix DNA-binding domain"/>
    <property type="match status" value="1"/>
</dbReference>
<gene>
    <name evidence="7" type="ORF">AMAG_04672</name>
</gene>
<dbReference type="Gene3D" id="1.20.1310.10">
    <property type="entry name" value="Cullin Repeats"/>
    <property type="match status" value="3"/>
</dbReference>
<dbReference type="InterPro" id="IPR045093">
    <property type="entry name" value="Cullin"/>
</dbReference>
<evidence type="ECO:0000256" key="1">
    <source>
        <dbReference type="ARBA" id="ARBA00006019"/>
    </source>
</evidence>
<feature type="domain" description="Cullin family profile" evidence="6">
    <location>
        <begin position="404"/>
        <end position="652"/>
    </location>
</feature>
<dbReference type="GO" id="GO:0006511">
    <property type="term" value="P:ubiquitin-dependent protein catabolic process"/>
    <property type="evidence" value="ECO:0007669"/>
    <property type="project" value="InterPro"/>
</dbReference>
<evidence type="ECO:0000256" key="4">
    <source>
        <dbReference type="PROSITE-ProRule" id="PRU00330"/>
    </source>
</evidence>